<reference evidence="1 2" key="1">
    <citation type="submission" date="2024-07" db="EMBL/GenBank/DDBJ databases">
        <authorList>
            <person name="Akdeniz Z."/>
        </authorList>
    </citation>
    <scope>NUCLEOTIDE SEQUENCE [LARGE SCALE GENOMIC DNA]</scope>
</reference>
<evidence type="ECO:0000313" key="2">
    <source>
        <dbReference type="Proteomes" id="UP001642409"/>
    </source>
</evidence>
<comment type="caution">
    <text evidence="1">The sequence shown here is derived from an EMBL/GenBank/DDBJ whole genome shotgun (WGS) entry which is preliminary data.</text>
</comment>
<dbReference type="EMBL" id="CAXDID020000001">
    <property type="protein sequence ID" value="CAL5970443.1"/>
    <property type="molecule type" value="Genomic_DNA"/>
</dbReference>
<dbReference type="Proteomes" id="UP001642409">
    <property type="component" value="Unassembled WGS sequence"/>
</dbReference>
<organism evidence="1 2">
    <name type="scientific">Hexamita inflata</name>
    <dbReference type="NCBI Taxonomy" id="28002"/>
    <lineage>
        <taxon>Eukaryota</taxon>
        <taxon>Metamonada</taxon>
        <taxon>Diplomonadida</taxon>
        <taxon>Hexamitidae</taxon>
        <taxon>Hexamitinae</taxon>
        <taxon>Hexamita</taxon>
    </lineage>
</organism>
<keyword evidence="2" id="KW-1185">Reference proteome</keyword>
<accession>A0ABP1GF03</accession>
<evidence type="ECO:0000313" key="1">
    <source>
        <dbReference type="EMBL" id="CAL5970443.1"/>
    </source>
</evidence>
<proteinExistence type="predicted"/>
<gene>
    <name evidence="1" type="ORF">HINF_LOCUS383</name>
</gene>
<sequence>MARDEAARPGAGTQDALEQQRNCWFGHTASSTPHLIPKLRSEVWSGNLQVPRWGDYCGNQFVPNVLSRGTCFPQSPEKEFRVRLQFSAAEEPSAGFAVNPEERSTIWPWQEAREE</sequence>
<protein>
    <submittedName>
        <fullName evidence="1">Hypothetical_protein</fullName>
    </submittedName>
</protein>
<name>A0ABP1GF03_9EUKA</name>